<dbReference type="InterPro" id="IPR050399">
    <property type="entry name" value="HPr"/>
</dbReference>
<dbReference type="CDD" id="cd00367">
    <property type="entry name" value="PTS-HPr_like"/>
    <property type="match status" value="1"/>
</dbReference>
<dbReference type="Pfam" id="PF00381">
    <property type="entry name" value="PTS-HPr"/>
    <property type="match status" value="1"/>
</dbReference>
<organism evidence="6 7">
    <name type="scientific">Waddlia chondrophila (strain ATCC VR-1470 / WSU 86-1044)</name>
    <dbReference type="NCBI Taxonomy" id="716544"/>
    <lineage>
        <taxon>Bacteria</taxon>
        <taxon>Pseudomonadati</taxon>
        <taxon>Chlamydiota</taxon>
        <taxon>Chlamydiia</taxon>
        <taxon>Parachlamydiales</taxon>
        <taxon>Waddliaceae</taxon>
        <taxon>Waddlia</taxon>
    </lineage>
</organism>
<keyword evidence="7" id="KW-1185">Reference proteome</keyword>
<dbReference type="PROSITE" id="PS00369">
    <property type="entry name" value="PTS_HPR_HIS"/>
    <property type="match status" value="1"/>
</dbReference>
<evidence type="ECO:0000259" key="5">
    <source>
        <dbReference type="PROSITE" id="PS51350"/>
    </source>
</evidence>
<name>D6YRJ6_WADCW</name>
<dbReference type="PROSITE" id="PS51350">
    <property type="entry name" value="PTS_HPR_DOM"/>
    <property type="match status" value="1"/>
</dbReference>
<comment type="subcellular location">
    <subcellularLocation>
        <location evidence="1">Cytoplasm</location>
    </subcellularLocation>
</comment>
<dbReference type="InterPro" id="IPR000032">
    <property type="entry name" value="HPr-like"/>
</dbReference>
<dbReference type="GO" id="GO:0009401">
    <property type="term" value="P:phosphoenolpyruvate-dependent sugar phosphotransferase system"/>
    <property type="evidence" value="ECO:0007669"/>
    <property type="project" value="UniProtKB-KW"/>
</dbReference>
<protein>
    <submittedName>
        <fullName evidence="6">Phosphocarrier protein HPr</fullName>
    </submittedName>
</protein>
<dbReference type="GO" id="GO:0005737">
    <property type="term" value="C:cytoplasm"/>
    <property type="evidence" value="ECO:0007669"/>
    <property type="project" value="UniProtKB-SubCell"/>
</dbReference>
<evidence type="ECO:0000256" key="3">
    <source>
        <dbReference type="ARBA" id="ARBA00022490"/>
    </source>
</evidence>
<proteinExistence type="inferred from homology"/>
<evidence type="ECO:0000313" key="7">
    <source>
        <dbReference type="Proteomes" id="UP000001505"/>
    </source>
</evidence>
<dbReference type="InterPro" id="IPR035895">
    <property type="entry name" value="HPr-like_sf"/>
</dbReference>
<gene>
    <name evidence="6" type="primary">ptsH1</name>
    <name evidence="6" type="ordered locus">wcw_1339</name>
</gene>
<dbReference type="SUPFAM" id="SSF55594">
    <property type="entry name" value="HPr-like"/>
    <property type="match status" value="1"/>
</dbReference>
<dbReference type="STRING" id="716544.wcw_1339"/>
<dbReference type="InterPro" id="IPR001020">
    <property type="entry name" value="PTS_HPr_His_P_site"/>
</dbReference>
<comment type="similarity">
    <text evidence="2">Belongs to the HPr family.</text>
</comment>
<keyword evidence="4" id="KW-0598">Phosphotransferase system</keyword>
<feature type="domain" description="HPr" evidence="5">
    <location>
        <begin position="11"/>
        <end position="98"/>
    </location>
</feature>
<evidence type="ECO:0000313" key="6">
    <source>
        <dbReference type="EMBL" id="ADI38692.1"/>
    </source>
</evidence>
<dbReference type="RefSeq" id="WP_013182403.1">
    <property type="nucleotide sequence ID" value="NC_014225.1"/>
</dbReference>
<dbReference type="PANTHER" id="PTHR33705">
    <property type="entry name" value="PHOSPHOCARRIER PROTEIN HPR"/>
    <property type="match status" value="1"/>
</dbReference>
<dbReference type="PRINTS" id="PR00107">
    <property type="entry name" value="PHOSPHOCPHPR"/>
</dbReference>
<evidence type="ECO:0000256" key="4">
    <source>
        <dbReference type="ARBA" id="ARBA00022683"/>
    </source>
</evidence>
<reference evidence="6 7" key="1">
    <citation type="journal article" date="2010" name="PLoS ONE">
        <title>The Waddlia genome: a window into chlamydial biology.</title>
        <authorList>
            <person name="Bertelli C."/>
            <person name="Collyn F."/>
            <person name="Croxatto A."/>
            <person name="Ruckert C."/>
            <person name="Polkinghorne A."/>
            <person name="Kebbi-Beghdadi C."/>
            <person name="Goesmann A."/>
            <person name="Vaughan L."/>
            <person name="Greub G."/>
        </authorList>
    </citation>
    <scope>NUCLEOTIDE SEQUENCE [LARGE SCALE GENOMIC DNA]</scope>
    <source>
        <strain evidence="7">ATCC VR-1470 / WSU 86-1044</strain>
    </source>
</reference>
<dbReference type="PANTHER" id="PTHR33705:SF2">
    <property type="entry name" value="PHOSPHOCARRIER PROTEIN NPR"/>
    <property type="match status" value="1"/>
</dbReference>
<evidence type="ECO:0000256" key="1">
    <source>
        <dbReference type="ARBA" id="ARBA00004496"/>
    </source>
</evidence>
<dbReference type="Proteomes" id="UP000001505">
    <property type="component" value="Chromosome"/>
</dbReference>
<dbReference type="NCBIfam" id="TIGR01003">
    <property type="entry name" value="PTS_HPr_family"/>
    <property type="match status" value="1"/>
</dbReference>
<dbReference type="KEGG" id="wch:wcw_1339"/>
<dbReference type="eggNOG" id="COG1925">
    <property type="taxonomic scope" value="Bacteria"/>
</dbReference>
<dbReference type="HOGENOM" id="CLU_136230_1_2_0"/>
<sequence length="99" mass="10791">MIVDTKQKLSKAKGVFVVKNDRGLHTRPSTEIVKCASSFEADVHLIYQKTEVNAKSLLGILMLAARKGAKIKVHASGADAEEAVACLLSLAERKFNMSY</sequence>
<dbReference type="Gene3D" id="3.30.1340.10">
    <property type="entry name" value="HPr-like"/>
    <property type="match status" value="1"/>
</dbReference>
<accession>D6YRJ6</accession>
<keyword evidence="3" id="KW-0963">Cytoplasm</keyword>
<dbReference type="EMBL" id="CP001928">
    <property type="protein sequence ID" value="ADI38692.1"/>
    <property type="molecule type" value="Genomic_DNA"/>
</dbReference>
<evidence type="ECO:0000256" key="2">
    <source>
        <dbReference type="ARBA" id="ARBA00010736"/>
    </source>
</evidence>
<dbReference type="AlphaFoldDB" id="D6YRJ6"/>